<reference evidence="6 7" key="1">
    <citation type="submission" date="2019-05" db="EMBL/GenBank/DDBJ databases">
        <title>Another draft genome of Portunus trituberculatus and its Hox gene families provides insights of decapod evolution.</title>
        <authorList>
            <person name="Jeong J.-H."/>
            <person name="Song I."/>
            <person name="Kim S."/>
            <person name="Choi T."/>
            <person name="Kim D."/>
            <person name="Ryu S."/>
            <person name="Kim W."/>
        </authorList>
    </citation>
    <scope>NUCLEOTIDE SEQUENCE [LARGE SCALE GENOMIC DNA]</scope>
    <source>
        <tissue evidence="6">Muscle</tissue>
    </source>
</reference>
<dbReference type="Gene3D" id="3.40.50.12470">
    <property type="match status" value="1"/>
</dbReference>
<dbReference type="OrthoDB" id="413077at2759"/>
<gene>
    <name evidence="6" type="primary">dhtkd1</name>
    <name evidence="6" type="ORF">E2C01_070296</name>
</gene>
<comment type="cofactor">
    <cofactor evidence="1">
        <name>thiamine diphosphate</name>
        <dbReference type="ChEBI" id="CHEBI:58937"/>
    </cofactor>
</comment>
<dbReference type="SUPFAM" id="SSF52518">
    <property type="entry name" value="Thiamin diphosphate-binding fold (THDP-binding)"/>
    <property type="match status" value="1"/>
</dbReference>
<keyword evidence="7" id="KW-1185">Reference proteome</keyword>
<dbReference type="InterPro" id="IPR029061">
    <property type="entry name" value="THDP-binding"/>
</dbReference>
<evidence type="ECO:0000259" key="5">
    <source>
        <dbReference type="Pfam" id="PF02779"/>
    </source>
</evidence>
<proteinExistence type="inferred from homology"/>
<dbReference type="GO" id="GO:0030976">
    <property type="term" value="F:thiamine pyrophosphate binding"/>
    <property type="evidence" value="ECO:0007669"/>
    <property type="project" value="InterPro"/>
</dbReference>
<evidence type="ECO:0000256" key="1">
    <source>
        <dbReference type="ARBA" id="ARBA00001964"/>
    </source>
</evidence>
<keyword evidence="4" id="KW-0786">Thiamine pyrophosphate</keyword>
<keyword evidence="3" id="KW-0560">Oxidoreductase</keyword>
<dbReference type="EMBL" id="VSRR010042110">
    <property type="protein sequence ID" value="MPC75897.1"/>
    <property type="molecule type" value="Genomic_DNA"/>
</dbReference>
<comment type="caution">
    <text evidence="6">The sequence shown here is derived from an EMBL/GenBank/DDBJ whole genome shotgun (WGS) entry which is preliminary data.</text>
</comment>
<dbReference type="GO" id="GO:0016624">
    <property type="term" value="F:oxidoreductase activity, acting on the aldehyde or oxo group of donors, disulfide as acceptor"/>
    <property type="evidence" value="ECO:0007669"/>
    <property type="project" value="InterPro"/>
</dbReference>
<sequence>MKITSDHMAFLTEQFKVADSTVPKAPHLEKQWAGLVQAPSSLQMWDTGVDSQTLQYLGAKSVEIPENFNLHKHLKKTHVEARLQKLREGVGLDWATAEALAFASLIYQGFGVRISGQDVGRGTFSQRHCMFVDQETAEMHIPLNHISEDQNAHLEVANSILSEEAVLGFEYGMSIESPNTLCIWEAQFGDFFNGAQIMIDTFISGGEG</sequence>
<dbReference type="AlphaFoldDB" id="A0A5B7I351"/>
<evidence type="ECO:0000256" key="3">
    <source>
        <dbReference type="ARBA" id="ARBA00023002"/>
    </source>
</evidence>
<evidence type="ECO:0000256" key="4">
    <source>
        <dbReference type="ARBA" id="ARBA00023052"/>
    </source>
</evidence>
<feature type="domain" description="Transketolase-like pyrimidine-binding" evidence="5">
    <location>
        <begin position="92"/>
        <end position="204"/>
    </location>
</feature>
<evidence type="ECO:0000313" key="7">
    <source>
        <dbReference type="Proteomes" id="UP000324222"/>
    </source>
</evidence>
<comment type="similarity">
    <text evidence="2">Belongs to the alpha-ketoglutarate dehydrogenase family.</text>
</comment>
<protein>
    <submittedName>
        <fullName evidence="6">Putative 2-oxoglutarate dehydrogenase E1 component DHKTD1, mitochondrial</fullName>
    </submittedName>
</protein>
<dbReference type="Proteomes" id="UP000324222">
    <property type="component" value="Unassembled WGS sequence"/>
</dbReference>
<evidence type="ECO:0000313" key="6">
    <source>
        <dbReference type="EMBL" id="MPC75897.1"/>
    </source>
</evidence>
<dbReference type="Pfam" id="PF02779">
    <property type="entry name" value="Transket_pyr"/>
    <property type="match status" value="1"/>
</dbReference>
<dbReference type="InterPro" id="IPR011603">
    <property type="entry name" value="2oxoglutarate_DH_E1"/>
</dbReference>
<dbReference type="InterPro" id="IPR005475">
    <property type="entry name" value="Transketolase-like_Pyr-bd"/>
</dbReference>
<accession>A0A5B7I351</accession>
<dbReference type="PANTHER" id="PTHR23152">
    <property type="entry name" value="2-OXOGLUTARATE DEHYDROGENASE"/>
    <property type="match status" value="1"/>
</dbReference>
<organism evidence="6 7">
    <name type="scientific">Portunus trituberculatus</name>
    <name type="common">Swimming crab</name>
    <name type="synonym">Neptunus trituberculatus</name>
    <dbReference type="NCBI Taxonomy" id="210409"/>
    <lineage>
        <taxon>Eukaryota</taxon>
        <taxon>Metazoa</taxon>
        <taxon>Ecdysozoa</taxon>
        <taxon>Arthropoda</taxon>
        <taxon>Crustacea</taxon>
        <taxon>Multicrustacea</taxon>
        <taxon>Malacostraca</taxon>
        <taxon>Eumalacostraca</taxon>
        <taxon>Eucarida</taxon>
        <taxon>Decapoda</taxon>
        <taxon>Pleocyemata</taxon>
        <taxon>Brachyura</taxon>
        <taxon>Eubrachyura</taxon>
        <taxon>Portunoidea</taxon>
        <taxon>Portunidae</taxon>
        <taxon>Portuninae</taxon>
        <taxon>Portunus</taxon>
    </lineage>
</organism>
<dbReference type="PANTHER" id="PTHR23152:SF4">
    <property type="entry name" value="2-OXOADIPATE DEHYDROGENASE COMPLEX COMPONENT E1"/>
    <property type="match status" value="1"/>
</dbReference>
<evidence type="ECO:0000256" key="2">
    <source>
        <dbReference type="ARBA" id="ARBA00006936"/>
    </source>
</evidence>
<name>A0A5B7I351_PORTR</name>